<evidence type="ECO:0000313" key="6">
    <source>
        <dbReference type="Proteomes" id="UP000307000"/>
    </source>
</evidence>
<keyword evidence="6" id="KW-1185">Reference proteome</keyword>
<feature type="domain" description="AAA" evidence="4">
    <location>
        <begin position="55"/>
        <end position="231"/>
    </location>
</feature>
<dbReference type="SUPFAM" id="SSF52540">
    <property type="entry name" value="P-loop containing nucleoside triphosphate hydrolases"/>
    <property type="match status" value="1"/>
</dbReference>
<evidence type="ECO:0000259" key="4">
    <source>
        <dbReference type="Pfam" id="PF13614"/>
    </source>
</evidence>
<protein>
    <submittedName>
        <fullName evidence="5">Sporulation initiation inhibitor protein Soj</fullName>
    </submittedName>
</protein>
<dbReference type="InterPro" id="IPR050678">
    <property type="entry name" value="DNA_Partitioning_ATPase"/>
</dbReference>
<dbReference type="InterPro" id="IPR027417">
    <property type="entry name" value="P-loop_NTPase"/>
</dbReference>
<dbReference type="PANTHER" id="PTHR13696:SF99">
    <property type="entry name" value="COBYRINIC ACID AC-DIAMIDE SYNTHASE"/>
    <property type="match status" value="1"/>
</dbReference>
<proteinExistence type="inferred from homology"/>
<dbReference type="KEGG" id="gcr:GcLGCM259_0962"/>
<dbReference type="AlphaFoldDB" id="A0A5B7WU00"/>
<dbReference type="Proteomes" id="UP000307000">
    <property type="component" value="Chromosome"/>
</dbReference>
<reference evidence="5 6" key="1">
    <citation type="submission" date="2018-12" db="EMBL/GenBank/DDBJ databases">
        <title>Complete Genome Sequence of Glutamicibacter creatinolyticus strain LGCM259,isolated from an abscess of a 12-year-old mare in Italy.</title>
        <authorList>
            <person name="Santos R.G."/>
            <person name="Silva A.L."/>
            <person name="Seyffert N."/>
            <person name="Castro T.L.P."/>
            <person name="Attili A.R."/>
            <person name="Rifici C."/>
            <person name="Mazzullo G."/>
            <person name="Brenig B."/>
            <person name="Venanzi F."/>
            <person name="Azevedo V."/>
        </authorList>
    </citation>
    <scope>NUCLEOTIDE SEQUENCE [LARGE SCALE GENOMIC DNA]</scope>
    <source>
        <strain evidence="5 6">LGCM 259</strain>
    </source>
</reference>
<gene>
    <name evidence="5" type="primary">soj_1</name>
    <name evidence="5" type="ORF">GcLGCM259_0962</name>
</gene>
<evidence type="ECO:0000256" key="1">
    <source>
        <dbReference type="ARBA" id="ARBA00006976"/>
    </source>
</evidence>
<organism evidence="5 6">
    <name type="scientific">Glutamicibacter creatinolyticus</name>
    <dbReference type="NCBI Taxonomy" id="162496"/>
    <lineage>
        <taxon>Bacteria</taxon>
        <taxon>Bacillati</taxon>
        <taxon>Actinomycetota</taxon>
        <taxon>Actinomycetes</taxon>
        <taxon>Micrococcales</taxon>
        <taxon>Micrococcaceae</taxon>
        <taxon>Glutamicibacter</taxon>
    </lineage>
</organism>
<feature type="region of interest" description="Disordered" evidence="3">
    <location>
        <begin position="1"/>
        <end position="52"/>
    </location>
</feature>
<name>A0A5B7WU00_9MICC</name>
<accession>A0A5B7WU00</accession>
<comment type="similarity">
    <text evidence="1">Belongs to the ParA family.</text>
</comment>
<dbReference type="InterPro" id="IPR025669">
    <property type="entry name" value="AAA_dom"/>
</dbReference>
<comment type="function">
    <text evidence="2">May play a role in septum formation.</text>
</comment>
<dbReference type="Gene3D" id="3.40.50.300">
    <property type="entry name" value="P-loop containing nucleotide triphosphate hydrolases"/>
    <property type="match status" value="1"/>
</dbReference>
<sequence length="309" mass="33337">MTDPNGKCGSPIVSEEQGKIRGAGMLKEPKPVGPTGKPLTDFPEPEPLPSHGPARVIAMVNQKGGVGKTTSTINLAAALAEYGRKVLLVDFDPQGALSAGFGMNPHELDVTVYNVLMERNTGIRDAIRTTEVANIDLLPANIDLSAAEVQLVNEVAREQALERALREVIDDYDVVLIDCQPSLGLLTINALTAAHGVIIPLTAEFFALRAVALLMETIDKVKDRLNQMLEVDGVLATMYDARTLHSREVIGRLDEAFGEKLFETVIKRTIKFADANVAAEPITSYASNHPGAESYRNLAKELIYRGGAP</sequence>
<evidence type="ECO:0000256" key="3">
    <source>
        <dbReference type="SAM" id="MobiDB-lite"/>
    </source>
</evidence>
<dbReference type="PANTHER" id="PTHR13696">
    <property type="entry name" value="P-LOOP CONTAINING NUCLEOSIDE TRIPHOSPHATE HYDROLASE"/>
    <property type="match status" value="1"/>
</dbReference>
<evidence type="ECO:0000256" key="2">
    <source>
        <dbReference type="ARBA" id="ARBA00059092"/>
    </source>
</evidence>
<evidence type="ECO:0000313" key="5">
    <source>
        <dbReference type="EMBL" id="QCY46714.1"/>
    </source>
</evidence>
<dbReference type="FunFam" id="3.40.50.300:FF:000285">
    <property type="entry name" value="Sporulation initiation inhibitor Soj"/>
    <property type="match status" value="1"/>
</dbReference>
<dbReference type="Pfam" id="PF13614">
    <property type="entry name" value="AAA_31"/>
    <property type="match status" value="1"/>
</dbReference>
<dbReference type="CDD" id="cd02042">
    <property type="entry name" value="ParAB_family"/>
    <property type="match status" value="1"/>
</dbReference>
<dbReference type="EMBL" id="CP034412">
    <property type="protein sequence ID" value="QCY46714.1"/>
    <property type="molecule type" value="Genomic_DNA"/>
</dbReference>